<keyword evidence="5" id="KW-0378">Hydrolase</keyword>
<evidence type="ECO:0000313" key="15">
    <source>
        <dbReference type="Proteomes" id="UP000005258"/>
    </source>
</evidence>
<dbReference type="eggNOG" id="COG5309">
    <property type="taxonomic scope" value="Bacteria"/>
</dbReference>
<comment type="subcellular location">
    <subcellularLocation>
        <location evidence="1">Membrane</location>
        <topology evidence="1">Multi-pass membrane protein</topology>
    </subcellularLocation>
</comment>
<keyword evidence="8 13" id="KW-0472">Membrane</keyword>
<name>I3TK96_TISMK</name>
<accession>I3TK96</accession>
<evidence type="ECO:0000256" key="6">
    <source>
        <dbReference type="ARBA" id="ARBA00022842"/>
    </source>
</evidence>
<dbReference type="PANTHER" id="PTHR43867:SF4">
    <property type="entry name" value="BETA-(1-3)-GLUCOSYL TRANSFERASE"/>
    <property type="match status" value="1"/>
</dbReference>
<evidence type="ECO:0000256" key="7">
    <source>
        <dbReference type="ARBA" id="ARBA00022989"/>
    </source>
</evidence>
<keyword evidence="6" id="KW-0460">Magnesium</keyword>
<evidence type="ECO:0000313" key="14">
    <source>
        <dbReference type="EMBL" id="AFK53184.1"/>
    </source>
</evidence>
<dbReference type="AlphaFoldDB" id="I3TK96"/>
<dbReference type="GO" id="GO:0005886">
    <property type="term" value="C:plasma membrane"/>
    <property type="evidence" value="ECO:0007669"/>
    <property type="project" value="TreeGrafter"/>
</dbReference>
<dbReference type="SUPFAM" id="SSF53448">
    <property type="entry name" value="Nucleotide-diphospho-sugar transferases"/>
    <property type="match status" value="1"/>
</dbReference>
<dbReference type="Gene3D" id="3.90.550.10">
    <property type="entry name" value="Spore Coat Polysaccharide Biosynthesis Protein SpsA, Chain A"/>
    <property type="match status" value="1"/>
</dbReference>
<evidence type="ECO:0000256" key="5">
    <source>
        <dbReference type="ARBA" id="ARBA00022801"/>
    </source>
</evidence>
<dbReference type="InterPro" id="IPR017853">
    <property type="entry name" value="GH"/>
</dbReference>
<evidence type="ECO:0000256" key="4">
    <source>
        <dbReference type="ARBA" id="ARBA00022692"/>
    </source>
</evidence>
<dbReference type="PANTHER" id="PTHR43867">
    <property type="entry name" value="CELLULOSE SYNTHASE CATALYTIC SUBUNIT A [UDP-FORMING]"/>
    <property type="match status" value="1"/>
</dbReference>
<keyword evidence="4 13" id="KW-0812">Transmembrane</keyword>
<dbReference type="PATRIC" id="fig|1110502.3.peg.1386"/>
<dbReference type="GO" id="GO:0016758">
    <property type="term" value="F:hexosyltransferase activity"/>
    <property type="evidence" value="ECO:0007669"/>
    <property type="project" value="TreeGrafter"/>
</dbReference>
<reference evidence="14 15" key="1">
    <citation type="journal article" date="2012" name="J. Am. Chem. Soc.">
        <title>Bacterial biosynthesis and maturation of the didemnin anti-cancer agents.</title>
        <authorList>
            <person name="Xu Y."/>
            <person name="Kersten R.D."/>
            <person name="Nam S.J."/>
            <person name="Lu L."/>
            <person name="Al-Suwailem A.M."/>
            <person name="Zheng H."/>
            <person name="Fenical W."/>
            <person name="Dorrestein P.C."/>
            <person name="Moore B.S."/>
            <person name="Qian P.Y."/>
        </authorList>
    </citation>
    <scope>NUCLEOTIDE SEQUENCE [LARGE SCALE GENOMIC DNA]</scope>
    <source>
        <strain evidence="14 15">KA081020-065</strain>
    </source>
</reference>
<sequence length="892" mass="99163">MPNDMPAEPTKKTRGKTRGWIGAIAVTAVIALGNVAFWALPNQHERELPAVTEPLLGAAYSPFRPENDPKAGEEPTVDQVREDLALVATRFREIRTYSALGIQGAVPALARERGLKVTMGSWLDKDEAKNDREIEALVQGARRNPNVTRVLVGNEAILRADQTPEQIIARIRQVKSQVRQPVSTAEPWHVWLEHPELGRAADFLAVHILPYWEGLTVEQSIDHTVAMYNRLKRMYPGKPILVAEAGWPSDGRAFNKAVPSIAEEAKFIRQLVARAKKEGINFYLMEAFDQPWKRYDEGGVGAYWGYWNADRQPKFDLTGPVDPLPAWPAIALAAALIALPLNLTFLARRRDMSWTGRLSFVVLVQAAAALVAWVGYRFAVQYMDVSGAVAGGVLAVLMGMLVILLLSQTLEFVEVLFARGRRRPSEPVEAAPEGYRLPKVSIHVPAYNEPPEMMRETLVALSRLDYPDFEVLVIDNNTKDEAVWRPLERICAELGPRFRFFHVAPLEGFKAGALNYALRHTAEDSEVIAVIDADYVVSPDWLRKMTPHFADEKVGFVQSPQDHRDWQEHPFKTATNWEYAGFFDIGMVQRNDHDAIVQHGTMTMIRRKALESVGGWSEWCICEDTELGLRLMENGWSSVYSNHRFGWGVTPDSFMAYKKQRFRWAYGGMQIMRGHLGYILGRKRSALKPMQKYHFLAGWAGWAADALGLIIAVLSVLWGALAIAFPAIVELPSSLFVVPALAGFAIRTMHIIGLYQGRVNCTIGQRLGACLAGLSLSFTIGTAVLYGLITKHLPFFRTPKAENQPAVMQAFQMARAETILAVALVGVAIGISIVYAPFVESRFWVALMLLQAANYGSSLVMALIAALPARKTRAARKAAKAQLLAAKTGQHA</sequence>
<dbReference type="InterPro" id="IPR000490">
    <property type="entry name" value="Glyco_hydro_17"/>
</dbReference>
<feature type="transmembrane region" description="Helical" evidence="13">
    <location>
        <begin position="818"/>
        <end position="838"/>
    </location>
</feature>
<evidence type="ECO:0000256" key="13">
    <source>
        <dbReference type="SAM" id="Phobius"/>
    </source>
</evidence>
<keyword evidence="2" id="KW-0328">Glycosyltransferase</keyword>
<feature type="transmembrane region" description="Helical" evidence="13">
    <location>
        <begin position="326"/>
        <end position="346"/>
    </location>
</feature>
<dbReference type="EC" id="2.4.1.336" evidence="10"/>
<gene>
    <name evidence="14" type="ordered locus">TMO_1345</name>
</gene>
<evidence type="ECO:0000256" key="11">
    <source>
        <dbReference type="ARBA" id="ARBA00068721"/>
    </source>
</evidence>
<dbReference type="STRING" id="1110502.TMO_1345"/>
<evidence type="ECO:0000256" key="12">
    <source>
        <dbReference type="ARBA" id="ARBA00078564"/>
    </source>
</evidence>
<keyword evidence="15" id="KW-1185">Reference proteome</keyword>
<evidence type="ECO:0000256" key="2">
    <source>
        <dbReference type="ARBA" id="ARBA00022676"/>
    </source>
</evidence>
<keyword evidence="3 14" id="KW-0808">Transferase</keyword>
<protein>
    <recommendedName>
        <fullName evidence="11">Beta-monoglucosyldiacylglycerol synthase</fullName>
        <ecNumber evidence="10">2.4.1.336</ecNumber>
    </recommendedName>
    <alternativeName>
        <fullName evidence="12">UDP-glucose:1,2-diacylglycerol 3-beta-D-glucosyltransferase</fullName>
    </alternativeName>
</protein>
<evidence type="ECO:0000256" key="1">
    <source>
        <dbReference type="ARBA" id="ARBA00004141"/>
    </source>
</evidence>
<evidence type="ECO:0000256" key="10">
    <source>
        <dbReference type="ARBA" id="ARBA00066964"/>
    </source>
</evidence>
<feature type="transmembrane region" description="Helical" evidence="13">
    <location>
        <begin position="701"/>
        <end position="728"/>
    </location>
</feature>
<dbReference type="InterPro" id="IPR050321">
    <property type="entry name" value="Glycosyltr_2/OpgH_subfam"/>
</dbReference>
<dbReference type="Gene3D" id="3.20.20.80">
    <property type="entry name" value="Glycosidases"/>
    <property type="match status" value="1"/>
</dbReference>
<dbReference type="Pfam" id="PF00332">
    <property type="entry name" value="Glyco_hydro_17"/>
    <property type="match status" value="1"/>
</dbReference>
<dbReference type="SUPFAM" id="SSF51445">
    <property type="entry name" value="(Trans)glycosidases"/>
    <property type="match status" value="1"/>
</dbReference>
<dbReference type="KEGG" id="tmo:TMO_1345"/>
<feature type="transmembrane region" description="Helical" evidence="13">
    <location>
        <begin position="358"/>
        <end position="376"/>
    </location>
</feature>
<feature type="transmembrane region" description="Helical" evidence="13">
    <location>
        <begin position="735"/>
        <end position="755"/>
    </location>
</feature>
<feature type="transmembrane region" description="Helical" evidence="13">
    <location>
        <begin position="844"/>
        <end position="867"/>
    </location>
</feature>
<evidence type="ECO:0000256" key="3">
    <source>
        <dbReference type="ARBA" id="ARBA00022679"/>
    </source>
</evidence>
<dbReference type="HOGENOM" id="CLU_016454_0_0_5"/>
<proteinExistence type="predicted"/>
<dbReference type="Proteomes" id="UP000005258">
    <property type="component" value="Chromosome"/>
</dbReference>
<dbReference type="EMBL" id="CP003236">
    <property type="protein sequence ID" value="AFK53184.1"/>
    <property type="molecule type" value="Genomic_DNA"/>
</dbReference>
<feature type="transmembrane region" description="Helical" evidence="13">
    <location>
        <begin position="767"/>
        <end position="789"/>
    </location>
</feature>
<dbReference type="GO" id="GO:0004553">
    <property type="term" value="F:hydrolase activity, hydrolyzing O-glycosyl compounds"/>
    <property type="evidence" value="ECO:0007669"/>
    <property type="project" value="InterPro"/>
</dbReference>
<keyword evidence="7 13" id="KW-1133">Transmembrane helix</keyword>
<comment type="catalytic activity">
    <reaction evidence="9">
        <text>a 1,2-diacyl-sn-glycerol + UDP-alpha-D-glucose = a 1,2-diacyl-3-O-(beta-D-glucopyranosyl)-sn-glycerol + UDP + H(+)</text>
        <dbReference type="Rhea" id="RHEA:17285"/>
        <dbReference type="ChEBI" id="CHEBI:15378"/>
        <dbReference type="ChEBI" id="CHEBI:17815"/>
        <dbReference type="ChEBI" id="CHEBI:58223"/>
        <dbReference type="ChEBI" id="CHEBI:58885"/>
        <dbReference type="ChEBI" id="CHEBI:75799"/>
        <dbReference type="EC" id="2.4.1.336"/>
    </reaction>
</comment>
<evidence type="ECO:0000256" key="9">
    <source>
        <dbReference type="ARBA" id="ARBA00053004"/>
    </source>
</evidence>
<dbReference type="FunFam" id="3.90.550.10:FF:000164">
    <property type="entry name" value="Beta-(1-3)-glucosyl transferase"/>
    <property type="match status" value="1"/>
</dbReference>
<dbReference type="Pfam" id="PF13641">
    <property type="entry name" value="Glyco_tranf_2_3"/>
    <property type="match status" value="1"/>
</dbReference>
<dbReference type="eggNOG" id="COG1215">
    <property type="taxonomic scope" value="Bacteria"/>
</dbReference>
<dbReference type="GO" id="GO:0005975">
    <property type="term" value="P:carbohydrate metabolic process"/>
    <property type="evidence" value="ECO:0007669"/>
    <property type="project" value="InterPro"/>
</dbReference>
<dbReference type="CDD" id="cd06435">
    <property type="entry name" value="CESA_NdvC_like"/>
    <property type="match status" value="1"/>
</dbReference>
<evidence type="ECO:0000256" key="8">
    <source>
        <dbReference type="ARBA" id="ARBA00023136"/>
    </source>
</evidence>
<organism evidence="14 15">
    <name type="scientific">Tistrella mobilis (strain KA081020-065)</name>
    <dbReference type="NCBI Taxonomy" id="1110502"/>
    <lineage>
        <taxon>Bacteria</taxon>
        <taxon>Pseudomonadati</taxon>
        <taxon>Pseudomonadota</taxon>
        <taxon>Alphaproteobacteria</taxon>
        <taxon>Geminicoccales</taxon>
        <taxon>Geminicoccaceae</taxon>
        <taxon>Tistrella</taxon>
    </lineage>
</organism>
<feature type="transmembrane region" description="Helical" evidence="13">
    <location>
        <begin position="388"/>
        <end position="413"/>
    </location>
</feature>
<dbReference type="InterPro" id="IPR029044">
    <property type="entry name" value="Nucleotide-diphossugar_trans"/>
</dbReference>
<feature type="transmembrane region" description="Helical" evidence="13">
    <location>
        <begin position="20"/>
        <end position="40"/>
    </location>
</feature>